<evidence type="ECO:0000313" key="8">
    <source>
        <dbReference type="Proteomes" id="UP000187074"/>
    </source>
</evidence>
<organism evidence="7 8">
    <name type="scientific">Paenibacillus lautus</name>
    <name type="common">Bacillus lautus</name>
    <dbReference type="NCBI Taxonomy" id="1401"/>
    <lineage>
        <taxon>Bacteria</taxon>
        <taxon>Bacillati</taxon>
        <taxon>Bacillota</taxon>
        <taxon>Bacilli</taxon>
        <taxon>Bacillales</taxon>
        <taxon>Paenibacillaceae</taxon>
        <taxon>Paenibacillus</taxon>
    </lineage>
</organism>
<dbReference type="PROSITE" id="PS51257">
    <property type="entry name" value="PROKAR_LIPOPROTEIN"/>
    <property type="match status" value="1"/>
</dbReference>
<dbReference type="AlphaFoldDB" id="A0A1R1AZG9"/>
<dbReference type="STRING" id="1401.BK123_18470"/>
<feature type="signal peptide" evidence="6">
    <location>
        <begin position="1"/>
        <end position="31"/>
    </location>
</feature>
<dbReference type="SUPFAM" id="SSF53850">
    <property type="entry name" value="Periplasmic binding protein-like II"/>
    <property type="match status" value="1"/>
</dbReference>
<dbReference type="Gene3D" id="3.40.190.10">
    <property type="entry name" value="Periplasmic binding protein-like II"/>
    <property type="match status" value="2"/>
</dbReference>
<evidence type="ECO:0000256" key="3">
    <source>
        <dbReference type="ARBA" id="ARBA00023136"/>
    </source>
</evidence>
<dbReference type="PANTHER" id="PTHR43649">
    <property type="entry name" value="ARABINOSE-BINDING PROTEIN-RELATED"/>
    <property type="match status" value="1"/>
</dbReference>
<dbReference type="InterPro" id="IPR006059">
    <property type="entry name" value="SBP"/>
</dbReference>
<evidence type="ECO:0000313" key="7">
    <source>
        <dbReference type="EMBL" id="OME91444.1"/>
    </source>
</evidence>
<dbReference type="PANTHER" id="PTHR43649:SF33">
    <property type="entry name" value="POLYGALACTURONAN_RHAMNOGALACTURONAN-BINDING PROTEIN YTCQ"/>
    <property type="match status" value="1"/>
</dbReference>
<keyword evidence="4" id="KW-0564">Palmitate</keyword>
<name>A0A1R1AZG9_PAELA</name>
<sequence>MRWVLMKKRACWIMAVALLCLITACSSRPDAIETGAGTNNGGSGSGKIGSGEAKVALSMMVNVADESLTEVYRGIVDGFTKENPDISVNLQFDSTGYENTMKVKMAANDLPDIFDTHGWAKLRYGEYLADLRDEPWAANLTDTIRDVVTDEDGKLYALVLTEAKDGLLYNADMLKEYGIEVPSTFEELIAAGEKIKEESGGKTRPFYLSGIDDSMIGQYLDNFASPLLITAPNNQAEALLNGTFDWSGFTPLAQSLVDLKERGLMNEDVLTAKRSDLPAAFAAGKATFVLVGPAFMDDVHKIDPNINIGIMPVPSMIEGDTPTFAGGERNTLALWKDSKHPDEAKKLLQYFAKPENMAKLSNVSKNPPGLKDVQTNHELTAYYEQYADIRVFPYFDRVYLPNGMWDVLCKTGTELLAGRVTPEQFSETMKVEVERLSKE</sequence>
<reference evidence="7 8" key="1">
    <citation type="submission" date="2016-11" db="EMBL/GenBank/DDBJ databases">
        <title>Paenibacillus species isolates.</title>
        <authorList>
            <person name="Beno S.M."/>
        </authorList>
    </citation>
    <scope>NUCLEOTIDE SEQUENCE [LARGE SCALE GENOMIC DNA]</scope>
    <source>
        <strain evidence="7 8">FSL F4-0100</strain>
    </source>
</reference>
<dbReference type="Pfam" id="PF01547">
    <property type="entry name" value="SBP_bac_1"/>
    <property type="match status" value="1"/>
</dbReference>
<feature type="chain" id="PRO_5010258046" evidence="6">
    <location>
        <begin position="32"/>
        <end position="439"/>
    </location>
</feature>
<proteinExistence type="predicted"/>
<dbReference type="InterPro" id="IPR050490">
    <property type="entry name" value="Bact_solute-bd_prot1"/>
</dbReference>
<keyword evidence="5" id="KW-0449">Lipoprotein</keyword>
<gene>
    <name evidence="7" type="ORF">BK123_18470</name>
</gene>
<keyword evidence="1" id="KW-1003">Cell membrane</keyword>
<dbReference type="Proteomes" id="UP000187074">
    <property type="component" value="Unassembled WGS sequence"/>
</dbReference>
<evidence type="ECO:0000256" key="1">
    <source>
        <dbReference type="ARBA" id="ARBA00022475"/>
    </source>
</evidence>
<dbReference type="EMBL" id="MRTF01000006">
    <property type="protein sequence ID" value="OME91444.1"/>
    <property type="molecule type" value="Genomic_DNA"/>
</dbReference>
<keyword evidence="3" id="KW-0472">Membrane</keyword>
<keyword evidence="2 6" id="KW-0732">Signal</keyword>
<protein>
    <submittedName>
        <fullName evidence="7">Binding protein msmE</fullName>
    </submittedName>
</protein>
<evidence type="ECO:0000256" key="2">
    <source>
        <dbReference type="ARBA" id="ARBA00022729"/>
    </source>
</evidence>
<evidence type="ECO:0000256" key="6">
    <source>
        <dbReference type="SAM" id="SignalP"/>
    </source>
</evidence>
<evidence type="ECO:0000256" key="4">
    <source>
        <dbReference type="ARBA" id="ARBA00023139"/>
    </source>
</evidence>
<comment type="caution">
    <text evidence="7">The sequence shown here is derived from an EMBL/GenBank/DDBJ whole genome shotgun (WGS) entry which is preliminary data.</text>
</comment>
<evidence type="ECO:0000256" key="5">
    <source>
        <dbReference type="ARBA" id="ARBA00023288"/>
    </source>
</evidence>
<accession>A0A1R1AZG9</accession>